<evidence type="ECO:0000313" key="3">
    <source>
        <dbReference type="Proteomes" id="UP000250321"/>
    </source>
</evidence>
<proteinExistence type="predicted"/>
<organism evidence="2 3">
    <name type="scientific">Prunus yedoensis var. nudiflora</name>
    <dbReference type="NCBI Taxonomy" id="2094558"/>
    <lineage>
        <taxon>Eukaryota</taxon>
        <taxon>Viridiplantae</taxon>
        <taxon>Streptophyta</taxon>
        <taxon>Embryophyta</taxon>
        <taxon>Tracheophyta</taxon>
        <taxon>Spermatophyta</taxon>
        <taxon>Magnoliopsida</taxon>
        <taxon>eudicotyledons</taxon>
        <taxon>Gunneridae</taxon>
        <taxon>Pentapetalae</taxon>
        <taxon>rosids</taxon>
        <taxon>fabids</taxon>
        <taxon>Rosales</taxon>
        <taxon>Rosaceae</taxon>
        <taxon>Amygdaloideae</taxon>
        <taxon>Amygdaleae</taxon>
        <taxon>Prunus</taxon>
    </lineage>
</organism>
<keyword evidence="3" id="KW-1185">Reference proteome</keyword>
<evidence type="ECO:0000313" key="2">
    <source>
        <dbReference type="EMBL" id="PQQ07475.1"/>
    </source>
</evidence>
<reference evidence="2 3" key="1">
    <citation type="submission" date="2018-02" db="EMBL/GenBank/DDBJ databases">
        <title>Draft genome of wild Prunus yedoensis var. nudiflora.</title>
        <authorList>
            <person name="Baek S."/>
            <person name="Kim J.-H."/>
            <person name="Choi K."/>
            <person name="Kim G.-B."/>
            <person name="Cho A."/>
            <person name="Jang H."/>
            <person name="Shin C.-H."/>
            <person name="Yu H.-J."/>
            <person name="Mun J.-H."/>
        </authorList>
    </citation>
    <scope>NUCLEOTIDE SEQUENCE [LARGE SCALE GENOMIC DNA]</scope>
    <source>
        <strain evidence="3">cv. Jeju island</strain>
        <tissue evidence="2">Leaf</tissue>
    </source>
</reference>
<gene>
    <name evidence="2" type="ORF">Pyn_10332</name>
</gene>
<dbReference type="Proteomes" id="UP000250321">
    <property type="component" value="Unassembled WGS sequence"/>
</dbReference>
<dbReference type="EMBL" id="PJQY01000853">
    <property type="protein sequence ID" value="PQQ07475.1"/>
    <property type="molecule type" value="Genomic_DNA"/>
</dbReference>
<comment type="caution">
    <text evidence="2">The sequence shown here is derived from an EMBL/GenBank/DDBJ whole genome shotgun (WGS) entry which is preliminary data.</text>
</comment>
<feature type="region of interest" description="Disordered" evidence="1">
    <location>
        <begin position="1"/>
        <end position="20"/>
    </location>
</feature>
<dbReference type="AlphaFoldDB" id="A0A314YFZ3"/>
<dbReference type="OrthoDB" id="10480267at2759"/>
<sequence length="157" mass="17084">MAWEAAIGGDASSGCPGNSPNRVDVATILEPADHDMIDMEMSLQNSIRIEEVGNAIMEKIINGTHKMKAAETKAFKEDVDIKTVAARFKVALDEDVHESLQIIHAHIPTNNIASGLGSSRLANSIIGAKKNVESGFEFETKKLVDPMQYEVYTGEKK</sequence>
<evidence type="ECO:0000256" key="1">
    <source>
        <dbReference type="SAM" id="MobiDB-lite"/>
    </source>
</evidence>
<name>A0A314YFZ3_PRUYE</name>
<accession>A0A314YFZ3</accession>
<protein>
    <submittedName>
        <fullName evidence="2">Uncharacterized protein</fullName>
    </submittedName>
</protein>